<feature type="domain" description="Alpha/beta hydrolase fold-3" evidence="2">
    <location>
        <begin position="2"/>
        <end position="75"/>
    </location>
</feature>
<accession>A0ABQ9LZN5</accession>
<evidence type="ECO:0000256" key="1">
    <source>
        <dbReference type="ARBA" id="ARBA00010515"/>
    </source>
</evidence>
<gene>
    <name evidence="3" type="ORF">P3X46_015360</name>
</gene>
<evidence type="ECO:0000313" key="3">
    <source>
        <dbReference type="EMBL" id="KAJ9172073.1"/>
    </source>
</evidence>
<protein>
    <recommendedName>
        <fullName evidence="2">Alpha/beta hydrolase fold-3 domain-containing protein</fullName>
    </recommendedName>
</protein>
<organism evidence="3 4">
    <name type="scientific">Hevea brasiliensis</name>
    <name type="common">Para rubber tree</name>
    <name type="synonym">Siphonia brasiliensis</name>
    <dbReference type="NCBI Taxonomy" id="3981"/>
    <lineage>
        <taxon>Eukaryota</taxon>
        <taxon>Viridiplantae</taxon>
        <taxon>Streptophyta</taxon>
        <taxon>Embryophyta</taxon>
        <taxon>Tracheophyta</taxon>
        <taxon>Spermatophyta</taxon>
        <taxon>Magnoliopsida</taxon>
        <taxon>eudicotyledons</taxon>
        <taxon>Gunneridae</taxon>
        <taxon>Pentapetalae</taxon>
        <taxon>rosids</taxon>
        <taxon>fabids</taxon>
        <taxon>Malpighiales</taxon>
        <taxon>Euphorbiaceae</taxon>
        <taxon>Crotonoideae</taxon>
        <taxon>Micrandreae</taxon>
        <taxon>Hevea</taxon>
    </lineage>
</organism>
<keyword evidence="4" id="KW-1185">Reference proteome</keyword>
<dbReference type="Proteomes" id="UP001174677">
    <property type="component" value="Chromosome 9"/>
</dbReference>
<dbReference type="SUPFAM" id="SSF53474">
    <property type="entry name" value="alpha/beta-Hydrolases"/>
    <property type="match status" value="1"/>
</dbReference>
<proteinExistence type="inferred from homology"/>
<dbReference type="InterPro" id="IPR013094">
    <property type="entry name" value="AB_hydrolase_3"/>
</dbReference>
<dbReference type="EMBL" id="JARPOI010000009">
    <property type="protein sequence ID" value="KAJ9172073.1"/>
    <property type="molecule type" value="Genomic_DNA"/>
</dbReference>
<comment type="caution">
    <text evidence="3">The sequence shown here is derived from an EMBL/GenBank/DDBJ whole genome shotgun (WGS) entry which is preliminary data.</text>
</comment>
<dbReference type="Pfam" id="PF07859">
    <property type="entry name" value="Abhydrolase_3"/>
    <property type="match status" value="1"/>
</dbReference>
<dbReference type="PANTHER" id="PTHR23024">
    <property type="entry name" value="ARYLACETAMIDE DEACETYLASE"/>
    <property type="match status" value="1"/>
</dbReference>
<evidence type="ECO:0000313" key="4">
    <source>
        <dbReference type="Proteomes" id="UP001174677"/>
    </source>
</evidence>
<sequence length="98" mass="11565">MWLYMCPDNRGLDDPRINTPVEDIARLGCEKALIFLAEKDHLNSVGKNYCEKLKKSEWKGSFELVENEKEENCFHLHNPDHDKALELKRKFVSFLKQE</sequence>
<dbReference type="Gene3D" id="3.40.50.1820">
    <property type="entry name" value="alpha/beta hydrolase"/>
    <property type="match status" value="1"/>
</dbReference>
<dbReference type="InterPro" id="IPR029058">
    <property type="entry name" value="AB_hydrolase_fold"/>
</dbReference>
<reference evidence="3" key="1">
    <citation type="journal article" date="2023" name="Plant Biotechnol. J.">
        <title>Chromosome-level wild Hevea brasiliensis genome provides new tools for genomic-assisted breeding and valuable loci to elevate rubber yield.</title>
        <authorList>
            <person name="Cheng H."/>
            <person name="Song X."/>
            <person name="Hu Y."/>
            <person name="Wu T."/>
            <person name="Yang Q."/>
            <person name="An Z."/>
            <person name="Feng S."/>
            <person name="Deng Z."/>
            <person name="Wu W."/>
            <person name="Zeng X."/>
            <person name="Tu M."/>
            <person name="Wang X."/>
            <person name="Huang H."/>
        </authorList>
    </citation>
    <scope>NUCLEOTIDE SEQUENCE</scope>
    <source>
        <strain evidence="3">MT/VB/25A 57/8</strain>
    </source>
</reference>
<name>A0ABQ9LZN5_HEVBR</name>
<dbReference type="InterPro" id="IPR050466">
    <property type="entry name" value="Carboxylest/Gibb_receptor"/>
</dbReference>
<evidence type="ECO:0000259" key="2">
    <source>
        <dbReference type="Pfam" id="PF07859"/>
    </source>
</evidence>
<comment type="similarity">
    <text evidence="1">Belongs to the 'GDXG' lipolytic enzyme family.</text>
</comment>
<dbReference type="PANTHER" id="PTHR23024:SF582">
    <property type="entry name" value="CARBOXYLESTERASE 12-RELATED"/>
    <property type="match status" value="1"/>
</dbReference>